<reference evidence="1 2" key="1">
    <citation type="submission" date="2020-09" db="EMBL/GenBank/DDBJ databases">
        <title>Characterization of Treponema spp. from bovine digital dermatitis in Korea.</title>
        <authorList>
            <person name="Espiritu H.M."/>
            <person name="Cho Y.I."/>
            <person name="Mamuad L."/>
        </authorList>
    </citation>
    <scope>NUCLEOTIDE SEQUENCE [LARGE SCALE GENOMIC DNA]</scope>
    <source>
        <strain evidence="1 2">KS1</strain>
    </source>
</reference>
<dbReference type="GeneID" id="301090423"/>
<dbReference type="RefSeq" id="WP_020965705.1">
    <property type="nucleotide sequence ID" value="NZ_CP045670.1"/>
</dbReference>
<dbReference type="Proteomes" id="UP000593915">
    <property type="component" value="Chromosome"/>
</dbReference>
<accession>A0A7S6WMD0</accession>
<proteinExistence type="predicted"/>
<sequence length="271" mass="31811">MDGGKSASKELYTERVYEYDQEINKILKREQSLLHLIKNDNFGAGYKKLVLVDEMIYLTTLYLAKFKLSVTLLGGKNENILNEARKTLYRPIIYLEEIVSNFIDVPFSDYEEQLKSISKVTEKQRYYLIRKLGLAINMVIEAYGGNTKWRWSFAEIEGRFAVVAKNIMDLKEITKTGLNPHAEDYDIVIFHLRLVKKLLAKTADKYREKYEVATNAISDFRTAILVLGALKRIHMVLNEHKEVEEIKRKLEIWHDKMEKDLKLREKDKIKK</sequence>
<protein>
    <submittedName>
        <fullName evidence="1">Uncharacterized protein</fullName>
    </submittedName>
</protein>
<dbReference type="AlphaFoldDB" id="A0A7S6WMD0"/>
<evidence type="ECO:0000313" key="2">
    <source>
        <dbReference type="Proteomes" id="UP000593915"/>
    </source>
</evidence>
<name>A0A7S6WMD0_9SPIR</name>
<evidence type="ECO:0000313" key="1">
    <source>
        <dbReference type="EMBL" id="QOW59727.1"/>
    </source>
</evidence>
<dbReference type="EMBL" id="CP061839">
    <property type="protein sequence ID" value="QOW59727.1"/>
    <property type="molecule type" value="Genomic_DNA"/>
</dbReference>
<gene>
    <name evidence="1" type="ORF">IFE08_07525</name>
</gene>
<organism evidence="1 2">
    <name type="scientific">Treponema pedis</name>
    <dbReference type="NCBI Taxonomy" id="409322"/>
    <lineage>
        <taxon>Bacteria</taxon>
        <taxon>Pseudomonadati</taxon>
        <taxon>Spirochaetota</taxon>
        <taxon>Spirochaetia</taxon>
        <taxon>Spirochaetales</taxon>
        <taxon>Treponemataceae</taxon>
        <taxon>Treponema</taxon>
    </lineage>
</organism>